<dbReference type="EMBL" id="WMBQ01000001">
    <property type="protein sequence ID" value="MTD93717.1"/>
    <property type="molecule type" value="Genomic_DNA"/>
</dbReference>
<proteinExistence type="predicted"/>
<keyword evidence="2" id="KW-1185">Reference proteome</keyword>
<evidence type="ECO:0000313" key="1">
    <source>
        <dbReference type="EMBL" id="MTD93717.1"/>
    </source>
</evidence>
<name>A0A6I3KJ11_9HYPH</name>
<evidence type="ECO:0000313" key="2">
    <source>
        <dbReference type="Proteomes" id="UP000440694"/>
    </source>
</evidence>
<gene>
    <name evidence="1" type="ORF">GIW81_05135</name>
</gene>
<dbReference type="AlphaFoldDB" id="A0A6I3KJ11"/>
<reference evidence="1 2" key="1">
    <citation type="submission" date="2019-11" db="EMBL/GenBank/DDBJ databases">
        <title>Identification of a novel strain.</title>
        <authorList>
            <person name="Xu Q."/>
            <person name="Wang G."/>
        </authorList>
    </citation>
    <scope>NUCLEOTIDE SEQUENCE [LARGE SCALE GENOMIC DNA]</scope>
    <source>
        <strain evidence="2">xq</strain>
    </source>
</reference>
<accession>A0A6I3KJ11</accession>
<comment type="caution">
    <text evidence="1">The sequence shown here is derived from an EMBL/GenBank/DDBJ whole genome shotgun (WGS) entry which is preliminary data.</text>
</comment>
<sequence>MRAPDEFSFDVPAELYSTGGPGSAKRPMSYRRFDRSAEAIRFAIEQLPPLMQRGTVMEIGDVRFEFTDIRKLYDSAEYPFPRDAADTEGA</sequence>
<dbReference type="RefSeq" id="WP_154738231.1">
    <property type="nucleotide sequence ID" value="NZ_WMBQ01000001.1"/>
</dbReference>
<organism evidence="1 2">
    <name type="scientific">Hyphomicrobium album</name>
    <dbReference type="NCBI Taxonomy" id="2665159"/>
    <lineage>
        <taxon>Bacteria</taxon>
        <taxon>Pseudomonadati</taxon>
        <taxon>Pseudomonadota</taxon>
        <taxon>Alphaproteobacteria</taxon>
        <taxon>Hyphomicrobiales</taxon>
        <taxon>Hyphomicrobiaceae</taxon>
        <taxon>Hyphomicrobium</taxon>
    </lineage>
</organism>
<dbReference type="Proteomes" id="UP000440694">
    <property type="component" value="Unassembled WGS sequence"/>
</dbReference>
<protein>
    <submittedName>
        <fullName evidence="1">Uncharacterized protein</fullName>
    </submittedName>
</protein>